<name>A0A9X1F681_9SPHN</name>
<dbReference type="Pfam" id="PF01464">
    <property type="entry name" value="SLT"/>
    <property type="match status" value="1"/>
</dbReference>
<protein>
    <submittedName>
        <fullName evidence="3">Lytic transglycosylase domain-containing protein</fullName>
    </submittedName>
</protein>
<keyword evidence="1" id="KW-0732">Signal</keyword>
<dbReference type="CDD" id="cd13401">
    <property type="entry name" value="Slt70-like"/>
    <property type="match status" value="1"/>
</dbReference>
<comment type="caution">
    <text evidence="3">The sequence shown here is derived from an EMBL/GenBank/DDBJ whole genome shotgun (WGS) entry which is preliminary data.</text>
</comment>
<keyword evidence="4" id="KW-1185">Reference proteome</keyword>
<accession>A0A9X1F681</accession>
<proteinExistence type="predicted"/>
<feature type="chain" id="PRO_5040794251" evidence="1">
    <location>
        <begin position="24"/>
        <end position="584"/>
    </location>
</feature>
<dbReference type="InterPro" id="IPR008258">
    <property type="entry name" value="Transglycosylase_SLT_dom_1"/>
</dbReference>
<evidence type="ECO:0000259" key="2">
    <source>
        <dbReference type="Pfam" id="PF01464"/>
    </source>
</evidence>
<evidence type="ECO:0000313" key="3">
    <source>
        <dbReference type="EMBL" id="MBV7260043.1"/>
    </source>
</evidence>
<organism evidence="3 4">
    <name type="scientific">Erythrobacter crassostreae</name>
    <dbReference type="NCBI Taxonomy" id="2828328"/>
    <lineage>
        <taxon>Bacteria</taxon>
        <taxon>Pseudomonadati</taxon>
        <taxon>Pseudomonadota</taxon>
        <taxon>Alphaproteobacteria</taxon>
        <taxon>Sphingomonadales</taxon>
        <taxon>Erythrobacteraceae</taxon>
        <taxon>Erythrobacter/Porphyrobacter group</taxon>
        <taxon>Erythrobacter</taxon>
    </lineage>
</organism>
<reference evidence="3" key="1">
    <citation type="submission" date="2021-04" db="EMBL/GenBank/DDBJ databases">
        <authorList>
            <person name="Pira H."/>
            <person name="Risdian C."/>
            <person name="Wink J."/>
        </authorList>
    </citation>
    <scope>NUCLEOTIDE SEQUENCE</scope>
    <source>
        <strain evidence="3">WH158</strain>
    </source>
</reference>
<feature type="signal peptide" evidence="1">
    <location>
        <begin position="1"/>
        <end position="23"/>
    </location>
</feature>
<dbReference type="PANTHER" id="PTHR37423">
    <property type="entry name" value="SOLUBLE LYTIC MUREIN TRANSGLYCOSYLASE-RELATED"/>
    <property type="match status" value="1"/>
</dbReference>
<dbReference type="PANTHER" id="PTHR37423:SF5">
    <property type="entry name" value="SOLUBLE LYTIC MUREIN TRANSGLYCOSYLASE"/>
    <property type="match status" value="1"/>
</dbReference>
<dbReference type="AlphaFoldDB" id="A0A9X1F681"/>
<dbReference type="EMBL" id="JAGSPC010000002">
    <property type="protein sequence ID" value="MBV7260043.1"/>
    <property type="molecule type" value="Genomic_DNA"/>
</dbReference>
<sequence length="584" mass="64495">MLRSGMIAIGLASATLTSGTALAQSQSMAAHYGDGARHSDSIPQVLSNNERKHFVALFAALDRQDWNEVRERLRKNRDSVLYQTALAEFYVHASSPAVTADQIADWFELGIHLPQAQQLGRLGAKRGLSNLPQFPRAQSFRRQPYAPKRIRPRSIVDGSMPSSTRSAILGAIKNDDPAGAHAILMEIDDRLSSASRAEWRQKVAWSYYIENNDTAALQLAETVSQGSGAWVAEGEWVAGLAAWRLGYCSLAGEAFARAAVRSTNVELTSAAHYWAHRSLVRCREPGQAQGHLEAAAGFDETLYGMLASDQLGIEFKQSATPQPFTQNDWDALESTFNVQVAAALVEIGRPALADEVLRHQARVGDPSDFEALSKFARELGMPSTQLFMAHNAPRGQRSDGALRFPVARWQPRNGWRVDPSLAFAHALQESNFRAGAVSPANARGLMQIMPGTARDHNRNLNLGASYADLNDPEVNLAYGQQHLEMLRDSSATGGKLPKIMAAYNAGLTPITRWNTEINDQNDPLLWMESIPYWETRGYVAIVMRNYWMYERAAGVPSPSRRALAQGQWPSFPQPVRTRSAYLDR</sequence>
<feature type="domain" description="Transglycosylase SLT" evidence="2">
    <location>
        <begin position="414"/>
        <end position="520"/>
    </location>
</feature>
<dbReference type="Proteomes" id="UP001138681">
    <property type="component" value="Unassembled WGS sequence"/>
</dbReference>
<gene>
    <name evidence="3" type="ORF">KCG46_10735</name>
</gene>
<evidence type="ECO:0000313" key="4">
    <source>
        <dbReference type="Proteomes" id="UP001138681"/>
    </source>
</evidence>
<evidence type="ECO:0000256" key="1">
    <source>
        <dbReference type="SAM" id="SignalP"/>
    </source>
</evidence>